<gene>
    <name evidence="2" type="ORF">PRZ48_011957</name>
</gene>
<evidence type="ECO:0000259" key="1">
    <source>
        <dbReference type="PROSITE" id="PS50097"/>
    </source>
</evidence>
<reference evidence="2 3" key="1">
    <citation type="journal article" date="2023" name="G3 (Bethesda)">
        <title>A chromosome-level genome assembly of Zasmidium syzygii isolated from banana leaves.</title>
        <authorList>
            <person name="van Westerhoven A.C."/>
            <person name="Mehrabi R."/>
            <person name="Talebi R."/>
            <person name="Steentjes M.B.F."/>
            <person name="Corcolon B."/>
            <person name="Chong P.A."/>
            <person name="Kema G.H.J."/>
            <person name="Seidl M.F."/>
        </authorList>
    </citation>
    <scope>NUCLEOTIDE SEQUENCE [LARGE SCALE GENOMIC DNA]</scope>
    <source>
        <strain evidence="2 3">P124</strain>
    </source>
</reference>
<accession>A0ABR0E7U5</accession>
<dbReference type="PROSITE" id="PS50097">
    <property type="entry name" value="BTB"/>
    <property type="match status" value="1"/>
</dbReference>
<evidence type="ECO:0000313" key="3">
    <source>
        <dbReference type="Proteomes" id="UP001305779"/>
    </source>
</evidence>
<dbReference type="CDD" id="cd18186">
    <property type="entry name" value="BTB_POZ_ZBTB_KLHL-like"/>
    <property type="match status" value="1"/>
</dbReference>
<keyword evidence="3" id="KW-1185">Reference proteome</keyword>
<organism evidence="2 3">
    <name type="scientific">Zasmidium cellare</name>
    <name type="common">Wine cellar mold</name>
    <name type="synonym">Racodium cellare</name>
    <dbReference type="NCBI Taxonomy" id="395010"/>
    <lineage>
        <taxon>Eukaryota</taxon>
        <taxon>Fungi</taxon>
        <taxon>Dikarya</taxon>
        <taxon>Ascomycota</taxon>
        <taxon>Pezizomycotina</taxon>
        <taxon>Dothideomycetes</taxon>
        <taxon>Dothideomycetidae</taxon>
        <taxon>Mycosphaerellales</taxon>
        <taxon>Mycosphaerellaceae</taxon>
        <taxon>Zasmidium</taxon>
    </lineage>
</organism>
<proteinExistence type="predicted"/>
<evidence type="ECO:0000313" key="2">
    <source>
        <dbReference type="EMBL" id="KAK4497506.1"/>
    </source>
</evidence>
<dbReference type="Gene3D" id="3.30.710.10">
    <property type="entry name" value="Potassium Channel Kv1.1, Chain A"/>
    <property type="match status" value="1"/>
</dbReference>
<dbReference type="InterPro" id="IPR000210">
    <property type="entry name" value="BTB/POZ_dom"/>
</dbReference>
<sequence>MPARKNIRTSNQDFEDMHSLAIIKVRVQHGMCHEELSVHRSILCQTSGYMKERLKSSTVKETSIRVSYPHNFGLYVNWLYTGLLCTIDESLVGYDNEYDELIESYILGIKLKDSTFCNAVISAIFEKVEDEEYGGLPRDEDLDLAFTPKPGISEDNLSPMRDALVEVFARAPDSHKVDMVIKQKRLNRDFVRDLVKRLLELRNSSELSVCDFHLHDDGKDCSQEEPARKRRRQD</sequence>
<dbReference type="Proteomes" id="UP001305779">
    <property type="component" value="Unassembled WGS sequence"/>
</dbReference>
<name>A0ABR0E7U5_ZASCE</name>
<dbReference type="InterPro" id="IPR011333">
    <property type="entry name" value="SKP1/BTB/POZ_sf"/>
</dbReference>
<dbReference type="EMBL" id="JAXOVC010000009">
    <property type="protein sequence ID" value="KAK4497506.1"/>
    <property type="molecule type" value="Genomic_DNA"/>
</dbReference>
<comment type="caution">
    <text evidence="2">The sequence shown here is derived from an EMBL/GenBank/DDBJ whole genome shotgun (WGS) entry which is preliminary data.</text>
</comment>
<feature type="domain" description="BTB" evidence="1">
    <location>
        <begin position="19"/>
        <end position="88"/>
    </location>
</feature>
<protein>
    <recommendedName>
        <fullName evidence="1">BTB domain-containing protein</fullName>
    </recommendedName>
</protein>